<evidence type="ECO:0000256" key="4">
    <source>
        <dbReference type="ARBA" id="ARBA00022692"/>
    </source>
</evidence>
<feature type="transmembrane region" description="Helical" evidence="7">
    <location>
        <begin position="71"/>
        <end position="95"/>
    </location>
</feature>
<keyword evidence="4 7" id="KW-0812">Transmembrane</keyword>
<dbReference type="SUPFAM" id="SSF161098">
    <property type="entry name" value="MetI-like"/>
    <property type="match status" value="1"/>
</dbReference>
<dbReference type="Pfam" id="PF00528">
    <property type="entry name" value="BPD_transp_1"/>
    <property type="match status" value="1"/>
</dbReference>
<feature type="transmembrane region" description="Helical" evidence="7">
    <location>
        <begin position="102"/>
        <end position="125"/>
    </location>
</feature>
<dbReference type="InterPro" id="IPR035906">
    <property type="entry name" value="MetI-like_sf"/>
</dbReference>
<accession>A0A6J6L5P0</accession>
<organism evidence="9">
    <name type="scientific">freshwater metagenome</name>
    <dbReference type="NCBI Taxonomy" id="449393"/>
    <lineage>
        <taxon>unclassified sequences</taxon>
        <taxon>metagenomes</taxon>
        <taxon>ecological metagenomes</taxon>
    </lineage>
</organism>
<proteinExistence type="predicted"/>
<evidence type="ECO:0000256" key="6">
    <source>
        <dbReference type="ARBA" id="ARBA00023136"/>
    </source>
</evidence>
<sequence>MKQNRTLVVGLTLVAFSVLSTLVGWLWTPYDPLEMNPDVSFARPSLSHLLGTDVFGRDVLSNIMIGARSTLVVALVSVLIGVVLGSVVGVATALAPAKARQLSVFGIDIVLALPSVLFAIVLAAVYGAGTLTATVAIGIALSAAIAQITRRETSQVLRSDYVAAAKVSGSGTGQIIRLHVLPNILPSLLVQASGAVAIAILAESTLSYLGLGTTPPTPSWGRMLAESQKYLLVDPIVALWPGLVIVLTVLGFNLIGDGLRLSFDPTMKRDAK</sequence>
<dbReference type="PROSITE" id="PS50928">
    <property type="entry name" value="ABC_TM1"/>
    <property type="match status" value="1"/>
</dbReference>
<evidence type="ECO:0000259" key="8">
    <source>
        <dbReference type="PROSITE" id="PS50928"/>
    </source>
</evidence>
<feature type="transmembrane region" description="Helical" evidence="7">
    <location>
        <begin position="188"/>
        <end position="211"/>
    </location>
</feature>
<feature type="transmembrane region" description="Helical" evidence="7">
    <location>
        <begin position="7"/>
        <end position="27"/>
    </location>
</feature>
<evidence type="ECO:0000256" key="2">
    <source>
        <dbReference type="ARBA" id="ARBA00022448"/>
    </source>
</evidence>
<dbReference type="PANTHER" id="PTHR43386">
    <property type="entry name" value="OLIGOPEPTIDE TRANSPORT SYSTEM PERMEASE PROTEIN APPC"/>
    <property type="match status" value="1"/>
</dbReference>
<feature type="transmembrane region" description="Helical" evidence="7">
    <location>
        <begin position="131"/>
        <end position="149"/>
    </location>
</feature>
<dbReference type="PANTHER" id="PTHR43386:SF25">
    <property type="entry name" value="PEPTIDE ABC TRANSPORTER PERMEASE PROTEIN"/>
    <property type="match status" value="1"/>
</dbReference>
<evidence type="ECO:0000256" key="7">
    <source>
        <dbReference type="SAM" id="Phobius"/>
    </source>
</evidence>
<feature type="domain" description="ABC transmembrane type-1" evidence="8">
    <location>
        <begin position="67"/>
        <end position="256"/>
    </location>
</feature>
<protein>
    <submittedName>
        <fullName evidence="9">Unannotated protein</fullName>
    </submittedName>
</protein>
<dbReference type="GO" id="GO:0005886">
    <property type="term" value="C:plasma membrane"/>
    <property type="evidence" value="ECO:0007669"/>
    <property type="project" value="UniProtKB-SubCell"/>
</dbReference>
<name>A0A6J6L5P0_9ZZZZ</name>
<keyword evidence="3" id="KW-1003">Cell membrane</keyword>
<dbReference type="CDD" id="cd06261">
    <property type="entry name" value="TM_PBP2"/>
    <property type="match status" value="1"/>
</dbReference>
<keyword evidence="6 7" id="KW-0472">Membrane</keyword>
<dbReference type="EMBL" id="CAEZWB010000168">
    <property type="protein sequence ID" value="CAB4655914.1"/>
    <property type="molecule type" value="Genomic_DNA"/>
</dbReference>
<dbReference type="InterPro" id="IPR000515">
    <property type="entry name" value="MetI-like"/>
</dbReference>
<evidence type="ECO:0000256" key="5">
    <source>
        <dbReference type="ARBA" id="ARBA00022989"/>
    </source>
</evidence>
<dbReference type="GO" id="GO:0055085">
    <property type="term" value="P:transmembrane transport"/>
    <property type="evidence" value="ECO:0007669"/>
    <property type="project" value="InterPro"/>
</dbReference>
<evidence type="ECO:0000256" key="3">
    <source>
        <dbReference type="ARBA" id="ARBA00022475"/>
    </source>
</evidence>
<feature type="transmembrane region" description="Helical" evidence="7">
    <location>
        <begin position="231"/>
        <end position="255"/>
    </location>
</feature>
<dbReference type="InterPro" id="IPR050366">
    <property type="entry name" value="BP-dependent_transpt_permease"/>
</dbReference>
<keyword evidence="5 7" id="KW-1133">Transmembrane helix</keyword>
<reference evidence="9" key="1">
    <citation type="submission" date="2020-05" db="EMBL/GenBank/DDBJ databases">
        <authorList>
            <person name="Chiriac C."/>
            <person name="Salcher M."/>
            <person name="Ghai R."/>
            <person name="Kavagutti S V."/>
        </authorList>
    </citation>
    <scope>NUCLEOTIDE SEQUENCE</scope>
</reference>
<dbReference type="Gene3D" id="1.10.3720.10">
    <property type="entry name" value="MetI-like"/>
    <property type="match status" value="1"/>
</dbReference>
<dbReference type="AlphaFoldDB" id="A0A6J6L5P0"/>
<keyword evidence="2" id="KW-0813">Transport</keyword>
<comment type="subcellular location">
    <subcellularLocation>
        <location evidence="1">Cell membrane</location>
        <topology evidence="1">Multi-pass membrane protein</topology>
    </subcellularLocation>
</comment>
<evidence type="ECO:0000256" key="1">
    <source>
        <dbReference type="ARBA" id="ARBA00004651"/>
    </source>
</evidence>
<gene>
    <name evidence="9" type="ORF">UFOPK2166_01090</name>
</gene>
<evidence type="ECO:0000313" key="9">
    <source>
        <dbReference type="EMBL" id="CAB4655914.1"/>
    </source>
</evidence>